<sequence>MFKSFLKPGLLAIALFGLPAVASASGLASAIGTITVPIGNSFSNQAVTESAFSRSCSTGNFVGYVQGVIAGSGSTIHYVRVDKYRIVKTDGHTDRSKANVNIKTVSRNETRVTKSADAMKQDRQWHDLKMANYNPGLRSAEIEMIFDKSGSDPRCFISI</sequence>
<organism evidence="2 4">
    <name type="scientific">Pseudomonas fluorescens</name>
    <dbReference type="NCBI Taxonomy" id="294"/>
    <lineage>
        <taxon>Bacteria</taxon>
        <taxon>Pseudomonadati</taxon>
        <taxon>Pseudomonadota</taxon>
        <taxon>Gammaproteobacteria</taxon>
        <taxon>Pseudomonadales</taxon>
        <taxon>Pseudomonadaceae</taxon>
        <taxon>Pseudomonas</taxon>
    </lineage>
</organism>
<dbReference type="EMBL" id="LCYA01000052">
    <property type="protein sequence ID" value="KWV88776.1"/>
    <property type="molecule type" value="Genomic_DNA"/>
</dbReference>
<evidence type="ECO:0000256" key="1">
    <source>
        <dbReference type="SAM" id="SignalP"/>
    </source>
</evidence>
<reference evidence="2 4" key="1">
    <citation type="submission" date="2015-05" db="EMBL/GenBank/DDBJ databases">
        <title>A genomic and transcriptomic approach to investigate the blue pigment phenotype in Pseudomonas fluorescens.</title>
        <authorList>
            <person name="Andreani N.A."/>
            <person name="Cardazzo B."/>
        </authorList>
    </citation>
    <scope>NUCLEOTIDE SEQUENCE [LARGE SCALE GENOMIC DNA]</scope>
    <source>
        <strain evidence="2 4">Ps_22</strain>
    </source>
</reference>
<feature type="chain" id="PRO_5036004085" evidence="1">
    <location>
        <begin position="25"/>
        <end position="159"/>
    </location>
</feature>
<gene>
    <name evidence="3" type="ORF">C7A10_01865</name>
    <name evidence="2" type="ORF">PFLmoz3_01671</name>
</gene>
<dbReference type="PATRIC" id="fig|294.194.peg.1866"/>
<dbReference type="AlphaFoldDB" id="A0A109LJL8"/>
<evidence type="ECO:0000313" key="2">
    <source>
        <dbReference type="EMBL" id="KWV88776.1"/>
    </source>
</evidence>
<feature type="signal peptide" evidence="1">
    <location>
        <begin position="1"/>
        <end position="24"/>
    </location>
</feature>
<keyword evidence="1" id="KW-0732">Signal</keyword>
<dbReference type="Proteomes" id="UP000061348">
    <property type="component" value="Unassembled WGS sequence"/>
</dbReference>
<protein>
    <submittedName>
        <fullName evidence="2">Uncharacterized protein</fullName>
    </submittedName>
</protein>
<dbReference type="RefSeq" id="WP_034128872.1">
    <property type="nucleotide sequence ID" value="NZ_JRXU01000027.1"/>
</dbReference>
<name>A0A109LJL8_PSEFL</name>
<proteinExistence type="predicted"/>
<dbReference type="Proteomes" id="UP000239731">
    <property type="component" value="Unassembled WGS sequence"/>
</dbReference>
<evidence type="ECO:0000313" key="3">
    <source>
        <dbReference type="EMBL" id="PRW95267.1"/>
    </source>
</evidence>
<reference evidence="3 5" key="2">
    <citation type="submission" date="2018-03" db="EMBL/GenBank/DDBJ databases">
        <title>Blue discolouration in mozzarella cheese caused by Pseudomonas fluorescens.</title>
        <authorList>
            <person name="Chiesa F."/>
            <person name="Dalmasso A."/>
            <person name="Lomonaco S."/>
        </authorList>
    </citation>
    <scope>NUCLEOTIDE SEQUENCE [LARGE SCALE GENOMIC DNA]</scope>
    <source>
        <strain evidence="3 5">11293</strain>
    </source>
</reference>
<accession>A0A109LJL8</accession>
<evidence type="ECO:0000313" key="4">
    <source>
        <dbReference type="Proteomes" id="UP000061348"/>
    </source>
</evidence>
<evidence type="ECO:0000313" key="5">
    <source>
        <dbReference type="Proteomes" id="UP000239731"/>
    </source>
</evidence>
<dbReference type="EMBL" id="PVUH01000001">
    <property type="protein sequence ID" value="PRW95267.1"/>
    <property type="molecule type" value="Genomic_DNA"/>
</dbReference>
<comment type="caution">
    <text evidence="2">The sequence shown here is derived from an EMBL/GenBank/DDBJ whole genome shotgun (WGS) entry which is preliminary data.</text>
</comment>